<feature type="compositionally biased region" description="Basic and acidic residues" evidence="6">
    <location>
        <begin position="184"/>
        <end position="194"/>
    </location>
</feature>
<organism evidence="10 11">
    <name type="scientific">Lupinus luteus</name>
    <name type="common">European yellow lupine</name>
    <dbReference type="NCBI Taxonomy" id="3873"/>
    <lineage>
        <taxon>Eukaryota</taxon>
        <taxon>Viridiplantae</taxon>
        <taxon>Streptophyta</taxon>
        <taxon>Embryophyta</taxon>
        <taxon>Tracheophyta</taxon>
        <taxon>Spermatophyta</taxon>
        <taxon>Magnoliopsida</taxon>
        <taxon>eudicotyledons</taxon>
        <taxon>Gunneridae</taxon>
        <taxon>Pentapetalae</taxon>
        <taxon>rosids</taxon>
        <taxon>fabids</taxon>
        <taxon>Fabales</taxon>
        <taxon>Fabaceae</taxon>
        <taxon>Papilionoideae</taxon>
        <taxon>50 kb inversion clade</taxon>
        <taxon>genistoids sensu lato</taxon>
        <taxon>core genistoids</taxon>
        <taxon>Genisteae</taxon>
        <taxon>Lupinus</taxon>
    </lineage>
</organism>
<feature type="region of interest" description="Disordered" evidence="6">
    <location>
        <begin position="378"/>
        <end position="409"/>
    </location>
</feature>
<evidence type="ECO:0000313" key="10">
    <source>
        <dbReference type="EMBL" id="CAL0329545.1"/>
    </source>
</evidence>
<feature type="domain" description="DOMON" evidence="9">
    <location>
        <begin position="261"/>
        <end position="374"/>
    </location>
</feature>
<evidence type="ECO:0000256" key="6">
    <source>
        <dbReference type="SAM" id="MobiDB-lite"/>
    </source>
</evidence>
<evidence type="ECO:0000256" key="5">
    <source>
        <dbReference type="ARBA" id="ARBA00023136"/>
    </source>
</evidence>
<evidence type="ECO:0000256" key="3">
    <source>
        <dbReference type="ARBA" id="ARBA00022729"/>
    </source>
</evidence>
<feature type="chain" id="PRO_5043539173" description="DOMON domain-containing protein" evidence="8">
    <location>
        <begin position="29"/>
        <end position="438"/>
    </location>
</feature>
<feature type="region of interest" description="Disordered" evidence="6">
    <location>
        <begin position="184"/>
        <end position="209"/>
    </location>
</feature>
<proteinExistence type="predicted"/>
<gene>
    <name evidence="10" type="ORF">LLUT_LOCUS30605</name>
</gene>
<evidence type="ECO:0000259" key="9">
    <source>
        <dbReference type="PROSITE" id="PS50836"/>
    </source>
</evidence>
<dbReference type="PANTHER" id="PTHR23130">
    <property type="entry name" value="CYTOCHROME B561 AND DOMON DOMAIN-CONTAINING PROTEIN"/>
    <property type="match status" value="1"/>
</dbReference>
<keyword evidence="7" id="KW-1133">Transmembrane helix</keyword>
<evidence type="ECO:0000256" key="1">
    <source>
        <dbReference type="ARBA" id="ARBA00004370"/>
    </source>
</evidence>
<dbReference type="GO" id="GO:0016020">
    <property type="term" value="C:membrane"/>
    <property type="evidence" value="ECO:0007669"/>
    <property type="project" value="UniProtKB-SubCell"/>
</dbReference>
<dbReference type="InterPro" id="IPR005018">
    <property type="entry name" value="DOMON_domain"/>
</dbReference>
<keyword evidence="4" id="KW-0249">Electron transport</keyword>
<keyword evidence="7" id="KW-0812">Transmembrane</keyword>
<evidence type="ECO:0000256" key="2">
    <source>
        <dbReference type="ARBA" id="ARBA00022448"/>
    </source>
</evidence>
<dbReference type="AlphaFoldDB" id="A0AAV1Y932"/>
<reference evidence="10 11" key="1">
    <citation type="submission" date="2024-03" db="EMBL/GenBank/DDBJ databases">
        <authorList>
            <person name="Martinez-Hernandez J."/>
        </authorList>
    </citation>
    <scope>NUCLEOTIDE SEQUENCE [LARGE SCALE GENOMIC DNA]</scope>
</reference>
<dbReference type="PROSITE" id="PS50836">
    <property type="entry name" value="DOMON"/>
    <property type="match status" value="2"/>
</dbReference>
<feature type="domain" description="DOMON" evidence="9">
    <location>
        <begin position="51"/>
        <end position="164"/>
    </location>
</feature>
<dbReference type="InterPro" id="IPR045265">
    <property type="entry name" value="AIR12_DOMON"/>
</dbReference>
<comment type="subcellular location">
    <subcellularLocation>
        <location evidence="1">Membrane</location>
    </subcellularLocation>
</comment>
<protein>
    <recommendedName>
        <fullName evidence="9">DOMON domain-containing protein</fullName>
    </recommendedName>
</protein>
<keyword evidence="11" id="KW-1185">Reference proteome</keyword>
<keyword evidence="2" id="KW-0813">Transport</keyword>
<feature type="transmembrane region" description="Helical" evidence="7">
    <location>
        <begin position="223"/>
        <end position="241"/>
    </location>
</feature>
<dbReference type="PANTHER" id="PTHR23130:SF157">
    <property type="entry name" value="AUXIN-INDUCED IN ROOT CULTURES PROTEIN 12"/>
    <property type="match status" value="1"/>
</dbReference>
<dbReference type="Proteomes" id="UP001497480">
    <property type="component" value="Unassembled WGS sequence"/>
</dbReference>
<keyword evidence="3 8" id="KW-0732">Signal</keyword>
<evidence type="ECO:0000256" key="4">
    <source>
        <dbReference type="ARBA" id="ARBA00022982"/>
    </source>
</evidence>
<evidence type="ECO:0000256" key="7">
    <source>
        <dbReference type="SAM" id="Phobius"/>
    </source>
</evidence>
<evidence type="ECO:0000256" key="8">
    <source>
        <dbReference type="SAM" id="SignalP"/>
    </source>
</evidence>
<sequence>MASLHFSPLLIAISITIFISLLSSPVSSITCETQKLPPQRSFDHCINLPTFNATLQYTHSDNQNLLSIAFAIDAPKSDGWVSWGINPTGPKMFGTGALIAVKENGTVKVDEYNLISAQIPYKKEKLPYDVSGLFVEEVNGIITILAQLTVPEKTDNLSQLWQVGPVVGGVIRGHAAEKVNDDSKAPLKFKKDADNNNADSPSAHDKKKSGGVVMMMTKSGFKFHFGLALFLLGFMISSVTCETQKLPPQRSFDHCINLPTFNATLQYTHVGNQNLLSIAFAIDAPKSNGWVSWGINPTGPKMFGTGALIVVKENGKVKVDEYNLISAQIPYKKEKLSYDVSGLFVEEVNGVITILAHLTVPEKADTVVGGVIKGHAPEKVNDDSKAPLKFEKDTNNNNADSPSAHDMKKSGGVEMMMTKSGFRFHFGLTLFLLGFMNM</sequence>
<dbReference type="Pfam" id="PF04526">
    <property type="entry name" value="DUF568"/>
    <property type="match status" value="2"/>
</dbReference>
<evidence type="ECO:0000313" key="11">
    <source>
        <dbReference type="Proteomes" id="UP001497480"/>
    </source>
</evidence>
<dbReference type="EMBL" id="CAXHTB010000022">
    <property type="protein sequence ID" value="CAL0329545.1"/>
    <property type="molecule type" value="Genomic_DNA"/>
</dbReference>
<feature type="signal peptide" evidence="8">
    <location>
        <begin position="1"/>
        <end position="28"/>
    </location>
</feature>
<keyword evidence="5 7" id="KW-0472">Membrane</keyword>
<name>A0AAV1Y932_LUPLU</name>
<accession>A0AAV1Y932</accession>
<feature type="compositionally biased region" description="Basic and acidic residues" evidence="6">
    <location>
        <begin position="378"/>
        <end position="394"/>
    </location>
</feature>
<comment type="caution">
    <text evidence="10">The sequence shown here is derived from an EMBL/GenBank/DDBJ whole genome shotgun (WGS) entry which is preliminary data.</text>
</comment>